<protein>
    <recommendedName>
        <fullName evidence="4">Remorin C-terminal domain-containing protein</fullName>
    </recommendedName>
</protein>
<evidence type="ECO:0000313" key="3">
    <source>
        <dbReference type="Proteomes" id="UP001151532"/>
    </source>
</evidence>
<gene>
    <name evidence="2" type="ORF">OIU79_024986</name>
</gene>
<feature type="region of interest" description="Disordered" evidence="1">
    <location>
        <begin position="99"/>
        <end position="135"/>
    </location>
</feature>
<evidence type="ECO:0008006" key="4">
    <source>
        <dbReference type="Google" id="ProtNLM"/>
    </source>
</evidence>
<dbReference type="AlphaFoldDB" id="A0A9Q0W6S1"/>
<evidence type="ECO:0000256" key="1">
    <source>
        <dbReference type="SAM" id="MobiDB-lite"/>
    </source>
</evidence>
<reference evidence="2" key="2">
    <citation type="journal article" date="2023" name="Int. J. Mol. Sci.">
        <title>De Novo Assembly and Annotation of 11 Diverse Shrub Willow (Salix) Genomes Reveals Novel Gene Organization in Sex-Linked Regions.</title>
        <authorList>
            <person name="Hyden B."/>
            <person name="Feng K."/>
            <person name="Yates T.B."/>
            <person name="Jawdy S."/>
            <person name="Cereghino C."/>
            <person name="Smart L.B."/>
            <person name="Muchero W."/>
        </authorList>
    </citation>
    <scope>NUCLEOTIDE SEQUENCE</scope>
    <source>
        <tissue evidence="2">Shoot tip</tissue>
    </source>
</reference>
<name>A0A9Q0W6S1_SALPP</name>
<feature type="non-terminal residue" evidence="2">
    <location>
        <position position="135"/>
    </location>
</feature>
<proteinExistence type="predicted"/>
<comment type="caution">
    <text evidence="2">The sequence shown here is derived from an EMBL/GenBank/DDBJ whole genome shotgun (WGS) entry which is preliminary data.</text>
</comment>
<reference evidence="2" key="1">
    <citation type="submission" date="2022-11" db="EMBL/GenBank/DDBJ databases">
        <authorList>
            <person name="Hyden B.L."/>
            <person name="Feng K."/>
            <person name="Yates T."/>
            <person name="Jawdy S."/>
            <person name="Smart L.B."/>
            <person name="Muchero W."/>
        </authorList>
    </citation>
    <scope>NUCLEOTIDE SEQUENCE</scope>
    <source>
        <tissue evidence="2">Shoot tip</tissue>
    </source>
</reference>
<organism evidence="2 3">
    <name type="scientific">Salix purpurea</name>
    <name type="common">Purple osier willow</name>
    <dbReference type="NCBI Taxonomy" id="77065"/>
    <lineage>
        <taxon>Eukaryota</taxon>
        <taxon>Viridiplantae</taxon>
        <taxon>Streptophyta</taxon>
        <taxon>Embryophyta</taxon>
        <taxon>Tracheophyta</taxon>
        <taxon>Spermatophyta</taxon>
        <taxon>Magnoliopsida</taxon>
        <taxon>eudicotyledons</taxon>
        <taxon>Gunneridae</taxon>
        <taxon>Pentapetalae</taxon>
        <taxon>rosids</taxon>
        <taxon>fabids</taxon>
        <taxon>Malpighiales</taxon>
        <taxon>Salicaceae</taxon>
        <taxon>Saliceae</taxon>
        <taxon>Salix</taxon>
    </lineage>
</organism>
<dbReference type="Proteomes" id="UP001151532">
    <property type="component" value="Chromosome 15Z"/>
</dbReference>
<dbReference type="EMBL" id="JAPFFK010000006">
    <property type="protein sequence ID" value="KAJ6760030.1"/>
    <property type="molecule type" value="Genomic_DNA"/>
</dbReference>
<sequence>MAEQEVKKVEAVMPVAPTPVETKSDVAEGKLQLHHLQVGCERKRRRLSAARNQKLLLLFKKTSTAPKKVSRRINWRVIALADLEKEKRLSFIKAWEDNEKTKSGETSLGKSSMLLPHGRIAKSSSRSQTEKYRGK</sequence>
<keyword evidence="3" id="KW-1185">Reference proteome</keyword>
<evidence type="ECO:0000313" key="2">
    <source>
        <dbReference type="EMBL" id="KAJ6760030.1"/>
    </source>
</evidence>
<accession>A0A9Q0W6S1</accession>